<keyword evidence="4" id="KW-1185">Reference proteome</keyword>
<evidence type="ECO:0000313" key="3">
    <source>
        <dbReference type="EMBL" id="CAL4242751.1"/>
    </source>
</evidence>
<reference evidence="3 4" key="1">
    <citation type="submission" date="2024-05" db="EMBL/GenBank/DDBJ databases">
        <authorList>
            <person name="Wallberg A."/>
        </authorList>
    </citation>
    <scope>NUCLEOTIDE SEQUENCE [LARGE SCALE GENOMIC DNA]</scope>
</reference>
<dbReference type="PROSITE" id="PS50304">
    <property type="entry name" value="TUDOR"/>
    <property type="match status" value="1"/>
</dbReference>
<dbReference type="PANTHER" id="PTHR22948:SF29">
    <property type="entry name" value="FI02030P-RELATED"/>
    <property type="match status" value="1"/>
</dbReference>
<dbReference type="InterPro" id="IPR035437">
    <property type="entry name" value="SNase_OB-fold_sf"/>
</dbReference>
<gene>
    <name evidence="3" type="ORF">MNOR_LOCUS40777</name>
</gene>
<dbReference type="SMART" id="SM00333">
    <property type="entry name" value="TUDOR"/>
    <property type="match status" value="1"/>
</dbReference>
<evidence type="ECO:0000256" key="1">
    <source>
        <dbReference type="SAM" id="MobiDB-lite"/>
    </source>
</evidence>
<dbReference type="GO" id="GO:0005737">
    <property type="term" value="C:cytoplasm"/>
    <property type="evidence" value="ECO:0007669"/>
    <property type="project" value="UniProtKB-ARBA"/>
</dbReference>
<feature type="domain" description="Tudor" evidence="2">
    <location>
        <begin position="6"/>
        <end position="62"/>
    </location>
</feature>
<evidence type="ECO:0000259" key="2">
    <source>
        <dbReference type="PROSITE" id="PS50304"/>
    </source>
</evidence>
<dbReference type="Pfam" id="PF00567">
    <property type="entry name" value="TUDOR"/>
    <property type="match status" value="1"/>
</dbReference>
<dbReference type="Gene3D" id="2.40.50.90">
    <property type="match status" value="1"/>
</dbReference>
<dbReference type="Gene3D" id="2.30.30.140">
    <property type="match status" value="1"/>
</dbReference>
<evidence type="ECO:0000313" key="4">
    <source>
        <dbReference type="Proteomes" id="UP001497623"/>
    </source>
</evidence>
<dbReference type="InterPro" id="IPR002999">
    <property type="entry name" value="Tudor"/>
</dbReference>
<dbReference type="CDD" id="cd20379">
    <property type="entry name" value="Tudor_dTUD-like"/>
    <property type="match status" value="1"/>
</dbReference>
<organism evidence="3 4">
    <name type="scientific">Meganyctiphanes norvegica</name>
    <name type="common">Northern krill</name>
    <name type="synonym">Thysanopoda norvegica</name>
    <dbReference type="NCBI Taxonomy" id="48144"/>
    <lineage>
        <taxon>Eukaryota</taxon>
        <taxon>Metazoa</taxon>
        <taxon>Ecdysozoa</taxon>
        <taxon>Arthropoda</taxon>
        <taxon>Crustacea</taxon>
        <taxon>Multicrustacea</taxon>
        <taxon>Malacostraca</taxon>
        <taxon>Eumalacostraca</taxon>
        <taxon>Eucarida</taxon>
        <taxon>Euphausiacea</taxon>
        <taxon>Euphausiidae</taxon>
        <taxon>Meganyctiphanes</taxon>
    </lineage>
</organism>
<proteinExistence type="predicted"/>
<name>A0AAV2STM4_MEGNR</name>
<dbReference type="Proteomes" id="UP001497623">
    <property type="component" value="Unassembled WGS sequence"/>
</dbReference>
<dbReference type="EMBL" id="CAXKWB010131511">
    <property type="protein sequence ID" value="CAL4242751.1"/>
    <property type="molecule type" value="Genomic_DNA"/>
</dbReference>
<dbReference type="AlphaFoldDB" id="A0AAV2STM4"/>
<protein>
    <recommendedName>
        <fullName evidence="2">Tudor domain-containing protein</fullName>
    </recommendedName>
</protein>
<dbReference type="PANTHER" id="PTHR22948">
    <property type="entry name" value="TUDOR DOMAIN CONTAINING PROTEIN"/>
    <property type="match status" value="1"/>
</dbReference>
<feature type="region of interest" description="Disordered" evidence="1">
    <location>
        <begin position="125"/>
        <end position="193"/>
    </location>
</feature>
<accession>A0AAV2STM4</accession>
<feature type="compositionally biased region" description="Low complexity" evidence="1">
    <location>
        <begin position="165"/>
        <end position="182"/>
    </location>
</feature>
<dbReference type="InterPro" id="IPR050621">
    <property type="entry name" value="Tudor_domain_containing"/>
</dbReference>
<feature type="non-terminal residue" evidence="3">
    <location>
        <position position="1"/>
    </location>
</feature>
<sequence length="193" mass="21175">APPVKDVSPGELVCGQESGTWYRSEVIQILDKEVKVFFVDFGNESTLGLEDIRKTSENLMGLHKMAVKINLKGVNLKDDFKKKLLEYISLEVPLKIRIEALNPVVASIADEINLNINLQEEIQNGQDAESSVKECSPPEELHNIPSPKSIFNTRDTTKVEPLKVPLPSSEKTSLTSTSPSSKAVDSPSGTQGM</sequence>
<dbReference type="SUPFAM" id="SSF63748">
    <property type="entry name" value="Tudor/PWWP/MBT"/>
    <property type="match status" value="1"/>
</dbReference>
<comment type="caution">
    <text evidence="3">The sequence shown here is derived from an EMBL/GenBank/DDBJ whole genome shotgun (WGS) entry which is preliminary data.</text>
</comment>